<sequence length="64" mass="6978">MMAEPNKNPKKPAATGYLVTVKKDGFRRCGRAWAGSIQVKADELSAADLATLEADYMFTVEAQD</sequence>
<evidence type="ECO:0000313" key="2">
    <source>
        <dbReference type="Proteomes" id="UP001160519"/>
    </source>
</evidence>
<protein>
    <submittedName>
        <fullName evidence="1">HI1506-related protein</fullName>
    </submittedName>
</protein>
<comment type="caution">
    <text evidence="1">The sequence shown here is derived from an EMBL/GenBank/DDBJ whole genome shotgun (WGS) entry which is preliminary data.</text>
</comment>
<organism evidence="1 2">
    <name type="scientific">Candidatus Methylobacter titanis</name>
    <dbReference type="NCBI Taxonomy" id="3053457"/>
    <lineage>
        <taxon>Bacteria</taxon>
        <taxon>Pseudomonadati</taxon>
        <taxon>Pseudomonadota</taxon>
        <taxon>Gammaproteobacteria</taxon>
        <taxon>Methylococcales</taxon>
        <taxon>Methylococcaceae</taxon>
        <taxon>Methylobacter</taxon>
    </lineage>
</organism>
<accession>A0AA43TLN7</accession>
<reference evidence="1" key="1">
    <citation type="submission" date="2023-01" db="EMBL/GenBank/DDBJ databases">
        <title>Biogeochemical cycle of methane in antarctic sediments.</title>
        <authorList>
            <person name="Roldan D.M."/>
            <person name="Menes R.J."/>
        </authorList>
    </citation>
    <scope>NUCLEOTIDE SEQUENCE [LARGE SCALE GENOMIC DNA]</scope>
    <source>
        <strain evidence="1">K-2018 MAG008</strain>
    </source>
</reference>
<keyword evidence="2" id="KW-1185">Reference proteome</keyword>
<dbReference type="Proteomes" id="UP001160519">
    <property type="component" value="Unassembled WGS sequence"/>
</dbReference>
<gene>
    <name evidence="1" type="ORF">PSU93_09330</name>
</gene>
<dbReference type="AlphaFoldDB" id="A0AA43TLN7"/>
<evidence type="ECO:0000313" key="1">
    <source>
        <dbReference type="EMBL" id="MDI1231337.1"/>
    </source>
</evidence>
<name>A0AA43TLN7_9GAMM</name>
<dbReference type="EMBL" id="JAQSDF010000027">
    <property type="protein sequence ID" value="MDI1231337.1"/>
    <property type="molecule type" value="Genomic_DNA"/>
</dbReference>
<dbReference type="SUPFAM" id="SSF160059">
    <property type="entry name" value="PriA/YqbF domain"/>
    <property type="match status" value="1"/>
</dbReference>
<proteinExistence type="predicted"/>
<dbReference type="Gene3D" id="3.40.5.80">
    <property type="match status" value="1"/>
</dbReference>